<dbReference type="AlphaFoldDB" id="A0AAJ4R8P7"/>
<dbReference type="EMBL" id="RJJC01000001">
    <property type="protein sequence ID" value="RNJ26369.1"/>
    <property type="molecule type" value="Genomic_DNA"/>
</dbReference>
<keyword evidence="2" id="KW-1185">Reference proteome</keyword>
<gene>
    <name evidence="1" type="ORF">Nmn1133_06615</name>
</gene>
<accession>A0AAJ4R8P7</accession>
<dbReference type="Proteomes" id="UP000270581">
    <property type="component" value="Unassembled WGS sequence"/>
</dbReference>
<evidence type="ECO:0000313" key="2">
    <source>
        <dbReference type="Proteomes" id="UP000270581"/>
    </source>
</evidence>
<dbReference type="RefSeq" id="WP_123124055.1">
    <property type="nucleotide sequence ID" value="NZ_RJJC01000001.1"/>
</dbReference>
<protein>
    <submittedName>
        <fullName evidence="1">Uncharacterized protein</fullName>
    </submittedName>
</protein>
<comment type="caution">
    <text evidence="1">The sequence shown here is derived from an EMBL/GenBank/DDBJ whole genome shotgun (WGS) entry which is preliminary data.</text>
</comment>
<evidence type="ECO:0000313" key="1">
    <source>
        <dbReference type="EMBL" id="RNJ26369.1"/>
    </source>
</evidence>
<proteinExistence type="predicted"/>
<reference evidence="1 2" key="1">
    <citation type="submission" date="2018-11" db="EMBL/GenBank/DDBJ databases">
        <title>Genome sequences of Natronomonas sp. CBA1133.</title>
        <authorList>
            <person name="Roh S.W."/>
            <person name="Cha I.-T."/>
        </authorList>
    </citation>
    <scope>NUCLEOTIDE SEQUENCE [LARGE SCALE GENOMIC DNA]</scope>
    <source>
        <strain evidence="1 2">CBA1133</strain>
    </source>
</reference>
<sequence length="97" mass="10528">MTETLDARYNYADDVDPTAAEFLGSAHDIAYGESGRTATGVKEIYSAEGERLGDIVVWARDLPAGLNDIYRVETDADGEFVSVETGDDIADAFYAVR</sequence>
<name>A0AAJ4R8P7_9EURY</name>
<organism evidence="1 2">
    <name type="scientific">Halosegnis longus</name>
    <dbReference type="NCBI Taxonomy" id="2216012"/>
    <lineage>
        <taxon>Archaea</taxon>
        <taxon>Methanobacteriati</taxon>
        <taxon>Methanobacteriota</taxon>
        <taxon>Stenosarchaea group</taxon>
        <taxon>Halobacteria</taxon>
        <taxon>Halobacteriales</taxon>
        <taxon>Natronomonadaceae</taxon>
        <taxon>Halosegnis</taxon>
    </lineage>
</organism>